<protein>
    <recommendedName>
        <fullName evidence="4">EpsG family protein</fullName>
    </recommendedName>
</protein>
<feature type="transmembrane region" description="Helical" evidence="1">
    <location>
        <begin position="44"/>
        <end position="67"/>
    </location>
</feature>
<accession>A0A6S5CFT8</accession>
<evidence type="ECO:0000256" key="1">
    <source>
        <dbReference type="SAM" id="Phobius"/>
    </source>
</evidence>
<sequence length="325" mass="37243">MNQSHLSNVKVQYNFFAFILALFYSAALVYIIPMEGILDRSNYLVYASSSDVIFARYFVNGLLSVLTNEPVWLFLNVTLSKYLTSEQVVYTFILVSSFISSYLILKVSPKYFFILLLFLFVPQVISKYVVHLRQGLAISIFLIGWNINNKWRLLFYILAPLIHSSFFIVLLLLVYTEVLLKLKLANDLRSIAVLILGLAVGLGLGFITSILGARQANEYAFASVSVSGLAFVFWFCILTLFWLQGRHFLKQHSFAISGLIFYLSTYFFIEVTGRVFESIIIIVLISSVGLTQWRRSIFIFLLLCFVILSWTLRIEQPWLGWGSVN</sequence>
<dbReference type="InterPro" id="IPR049458">
    <property type="entry name" value="EpsG-like"/>
</dbReference>
<feature type="transmembrane region" description="Helical" evidence="1">
    <location>
        <begin position="153"/>
        <end position="179"/>
    </location>
</feature>
<dbReference type="EMBL" id="AP022038">
    <property type="protein sequence ID" value="BBR38831.1"/>
    <property type="molecule type" value="Genomic_DNA"/>
</dbReference>
<organism evidence="2 3">
    <name type="scientific">Aeromonas veronii</name>
    <dbReference type="NCBI Taxonomy" id="654"/>
    <lineage>
        <taxon>Bacteria</taxon>
        <taxon>Pseudomonadati</taxon>
        <taxon>Pseudomonadota</taxon>
        <taxon>Gammaproteobacteria</taxon>
        <taxon>Aeromonadales</taxon>
        <taxon>Aeromonadaceae</taxon>
        <taxon>Aeromonas</taxon>
    </lineage>
</organism>
<dbReference type="Pfam" id="PF14897">
    <property type="entry name" value="EpsG"/>
    <property type="match status" value="1"/>
</dbReference>
<evidence type="ECO:0000313" key="3">
    <source>
        <dbReference type="Proteomes" id="UP000515442"/>
    </source>
</evidence>
<keyword evidence="1" id="KW-0472">Membrane</keyword>
<name>A0A6S5CFT8_AERVE</name>
<feature type="transmembrane region" description="Helical" evidence="1">
    <location>
        <begin position="253"/>
        <end position="269"/>
    </location>
</feature>
<evidence type="ECO:0008006" key="4">
    <source>
        <dbReference type="Google" id="ProtNLM"/>
    </source>
</evidence>
<feature type="transmembrane region" description="Helical" evidence="1">
    <location>
        <begin position="297"/>
        <end position="314"/>
    </location>
</feature>
<keyword evidence="1" id="KW-0812">Transmembrane</keyword>
<dbReference type="AlphaFoldDB" id="A0A6S5CFT8"/>
<feature type="transmembrane region" description="Helical" evidence="1">
    <location>
        <begin position="112"/>
        <end position="133"/>
    </location>
</feature>
<dbReference type="Proteomes" id="UP000515442">
    <property type="component" value="Chromosome"/>
</dbReference>
<feature type="transmembrane region" description="Helical" evidence="1">
    <location>
        <begin position="12"/>
        <end position="32"/>
    </location>
</feature>
<gene>
    <name evidence="2" type="ORF">WP3W19E03_13560</name>
</gene>
<feature type="transmembrane region" description="Helical" evidence="1">
    <location>
        <begin position="219"/>
        <end position="241"/>
    </location>
</feature>
<keyword evidence="1" id="KW-1133">Transmembrane helix</keyword>
<dbReference type="RefSeq" id="WP_182939219.1">
    <property type="nucleotide sequence ID" value="NZ_AP022038.1"/>
</dbReference>
<reference evidence="2 3" key="1">
    <citation type="submission" date="2019-12" db="EMBL/GenBank/DDBJ databases">
        <title>complete genome sequences of Aeromonas veronii str. WP3-W19-ESBL-03 isolated from wastewater treatment plant effluent.</title>
        <authorList>
            <person name="Sekizuka T."/>
            <person name="Itokawa K."/>
            <person name="Yatsu K."/>
            <person name="Inamine Y."/>
            <person name="Kuroda M."/>
        </authorList>
    </citation>
    <scope>NUCLEOTIDE SEQUENCE [LARGE SCALE GENOMIC DNA]</scope>
    <source>
        <strain evidence="2 3">WP3-W19-ESBL-03</strain>
    </source>
</reference>
<feature type="transmembrane region" description="Helical" evidence="1">
    <location>
        <begin position="191"/>
        <end position="213"/>
    </location>
</feature>
<proteinExistence type="predicted"/>
<evidence type="ECO:0000313" key="2">
    <source>
        <dbReference type="EMBL" id="BBR38831.1"/>
    </source>
</evidence>
<feature type="transmembrane region" description="Helical" evidence="1">
    <location>
        <begin position="87"/>
        <end position="105"/>
    </location>
</feature>